<dbReference type="AlphaFoldDB" id="A0A8H4VLM4"/>
<feature type="domain" description="DUF6533" evidence="3">
    <location>
        <begin position="19"/>
        <end position="62"/>
    </location>
</feature>
<protein>
    <recommendedName>
        <fullName evidence="3">DUF6533 domain-containing protein</fullName>
    </recommendedName>
</protein>
<accession>A0A8H4VLM4</accession>
<name>A0A8H4VLM4_9AGAR</name>
<evidence type="ECO:0000313" key="4">
    <source>
        <dbReference type="EMBL" id="KAF4614443.1"/>
    </source>
</evidence>
<dbReference type="Proteomes" id="UP000521872">
    <property type="component" value="Unassembled WGS sequence"/>
</dbReference>
<evidence type="ECO:0000259" key="3">
    <source>
        <dbReference type="Pfam" id="PF20151"/>
    </source>
</evidence>
<proteinExistence type="predicted"/>
<evidence type="ECO:0000256" key="2">
    <source>
        <dbReference type="SAM" id="Phobius"/>
    </source>
</evidence>
<keyword evidence="2" id="KW-1133">Transmembrane helix</keyword>
<keyword evidence="5" id="KW-1185">Reference proteome</keyword>
<keyword evidence="2" id="KW-0472">Membrane</keyword>
<dbReference type="InterPro" id="IPR045340">
    <property type="entry name" value="DUF6533"/>
</dbReference>
<feature type="region of interest" description="Disordered" evidence="1">
    <location>
        <begin position="319"/>
        <end position="339"/>
    </location>
</feature>
<comment type="caution">
    <text evidence="4">The sequence shown here is derived from an EMBL/GenBank/DDBJ whole genome shotgun (WGS) entry which is preliminary data.</text>
</comment>
<feature type="transmembrane region" description="Helical" evidence="2">
    <location>
        <begin position="271"/>
        <end position="292"/>
    </location>
</feature>
<dbReference type="Pfam" id="PF20151">
    <property type="entry name" value="DUF6533"/>
    <property type="match status" value="1"/>
</dbReference>
<organism evidence="4 5">
    <name type="scientific">Agrocybe pediades</name>
    <dbReference type="NCBI Taxonomy" id="84607"/>
    <lineage>
        <taxon>Eukaryota</taxon>
        <taxon>Fungi</taxon>
        <taxon>Dikarya</taxon>
        <taxon>Basidiomycota</taxon>
        <taxon>Agaricomycotina</taxon>
        <taxon>Agaricomycetes</taxon>
        <taxon>Agaricomycetidae</taxon>
        <taxon>Agaricales</taxon>
        <taxon>Agaricineae</taxon>
        <taxon>Strophariaceae</taxon>
        <taxon>Agrocybe</taxon>
    </lineage>
</organism>
<gene>
    <name evidence="4" type="ORF">D9613_002493</name>
</gene>
<feature type="transmembrane region" description="Helical" evidence="2">
    <location>
        <begin position="244"/>
        <end position="265"/>
    </location>
</feature>
<feature type="region of interest" description="Disordered" evidence="1">
    <location>
        <begin position="353"/>
        <end position="372"/>
    </location>
</feature>
<dbReference type="EMBL" id="JAACJL010000044">
    <property type="protein sequence ID" value="KAF4614443.1"/>
    <property type="molecule type" value="Genomic_DNA"/>
</dbReference>
<feature type="transmembrane region" description="Helical" evidence="2">
    <location>
        <begin position="189"/>
        <end position="211"/>
    </location>
</feature>
<evidence type="ECO:0000313" key="5">
    <source>
        <dbReference type="Proteomes" id="UP000521872"/>
    </source>
</evidence>
<feature type="transmembrane region" description="Helical" evidence="2">
    <location>
        <begin position="138"/>
        <end position="159"/>
    </location>
</feature>
<keyword evidence="2" id="KW-0812">Transmembrane</keyword>
<sequence length="372" mass="42040">MATEDTVKWETLDHALAIVYLATATCVVYDHLTTLGDEIELVWQRQKWSPVQYLFLLNRYLGDATQIYAAFVFIRHVQQGTQKVGDFDHPANVLGLTHNLGGLRIGFFFLPELCVDPSAAESIMVYRISSMYNHRRDIIVLLGTALCLEMISIVIIPTVSEIKHTPIDLPDTDVRFCTQNVFAHWMFTIWIPIILFESLILGLALSLALIYHRTIEGVADLQEEMPTAQVEPFFETKPESLAYILLRDSITFPFILCIANFVVWITQPYVIIQIAFAVAAFAPCIIGSRLILNLREAYYLPFVEECNPHESLIASGRELVGDHDDNDNENENESGGVTPTENIHLITLNHASRSRQNTMVSSLRRSSNEGLQ</sequence>
<evidence type="ECO:0000256" key="1">
    <source>
        <dbReference type="SAM" id="MobiDB-lite"/>
    </source>
</evidence>
<reference evidence="4 5" key="1">
    <citation type="submission" date="2019-12" db="EMBL/GenBank/DDBJ databases">
        <authorList>
            <person name="Floudas D."/>
            <person name="Bentzer J."/>
            <person name="Ahren D."/>
            <person name="Johansson T."/>
            <person name="Persson P."/>
            <person name="Tunlid A."/>
        </authorList>
    </citation>
    <scope>NUCLEOTIDE SEQUENCE [LARGE SCALE GENOMIC DNA]</scope>
    <source>
        <strain evidence="4 5">CBS 102.39</strain>
    </source>
</reference>